<dbReference type="EMBL" id="MU393478">
    <property type="protein sequence ID" value="KAI4864977.1"/>
    <property type="molecule type" value="Genomic_DNA"/>
</dbReference>
<evidence type="ECO:0000313" key="2">
    <source>
        <dbReference type="Proteomes" id="UP001497700"/>
    </source>
</evidence>
<reference evidence="1 2" key="1">
    <citation type="journal article" date="2022" name="New Phytol.">
        <title>Ecological generalism drives hyperdiversity of secondary metabolite gene clusters in xylarialean endophytes.</title>
        <authorList>
            <person name="Franco M.E.E."/>
            <person name="Wisecaver J.H."/>
            <person name="Arnold A.E."/>
            <person name="Ju Y.M."/>
            <person name="Slot J.C."/>
            <person name="Ahrendt S."/>
            <person name="Moore L.P."/>
            <person name="Eastman K.E."/>
            <person name="Scott K."/>
            <person name="Konkel Z."/>
            <person name="Mondo S.J."/>
            <person name="Kuo A."/>
            <person name="Hayes R.D."/>
            <person name="Haridas S."/>
            <person name="Andreopoulos B."/>
            <person name="Riley R."/>
            <person name="LaButti K."/>
            <person name="Pangilinan J."/>
            <person name="Lipzen A."/>
            <person name="Amirebrahimi M."/>
            <person name="Yan J."/>
            <person name="Adam C."/>
            <person name="Keymanesh K."/>
            <person name="Ng V."/>
            <person name="Louie K."/>
            <person name="Northen T."/>
            <person name="Drula E."/>
            <person name="Henrissat B."/>
            <person name="Hsieh H.M."/>
            <person name="Youens-Clark K."/>
            <person name="Lutzoni F."/>
            <person name="Miadlikowska J."/>
            <person name="Eastwood D.C."/>
            <person name="Hamelin R.C."/>
            <person name="Grigoriev I.V."/>
            <person name="U'Ren J.M."/>
        </authorList>
    </citation>
    <scope>NUCLEOTIDE SEQUENCE [LARGE SCALE GENOMIC DNA]</scope>
    <source>
        <strain evidence="1 2">CBS 119005</strain>
    </source>
</reference>
<evidence type="ECO:0000313" key="1">
    <source>
        <dbReference type="EMBL" id="KAI4864977.1"/>
    </source>
</evidence>
<name>A0ACB9Z117_9PEZI</name>
<dbReference type="Proteomes" id="UP001497700">
    <property type="component" value="Unassembled WGS sequence"/>
</dbReference>
<sequence length="428" mass="44074">MIRHPLQSAAGRSRPDLNRVADGIAASLRQFSISARRSATADHNDDGSRPKSTGRQRSAAAVDEIISVLSGSSPRQTRAASSVSRPVHNIPLSNPPAARAQGPNTITVKSLPRDGGPNRLGGGGGIISSTGWSNEISSSPSSPNVIRGGFRGRGRGQGGNFGPSSRGPPSQGGSSNRDDRPRRARGGGGGAGGARGGRGGRGGGGRRGGRRRRDEGGDGEAKGSGAKENRLDSHPKVKAHLEQQENGRTLAFNPPAPADLLRSLAGYGPAVATAGTPFGQGETALRQARVLGGGGGFHPQYTKHPDAVRAAWRDGTGVFVPPSDEARRWTDVVLERMLEKSGEGATFGAPAEVKTAVLEDALLGRYGEAGPGYAEAGDTVGTIRSYVRRDGTWNAQARRDIEAKVRSLLPQARGGGAGAADARTGAKA</sequence>
<organism evidence="1 2">
    <name type="scientific">Hypoxylon rubiginosum</name>
    <dbReference type="NCBI Taxonomy" id="110542"/>
    <lineage>
        <taxon>Eukaryota</taxon>
        <taxon>Fungi</taxon>
        <taxon>Dikarya</taxon>
        <taxon>Ascomycota</taxon>
        <taxon>Pezizomycotina</taxon>
        <taxon>Sordariomycetes</taxon>
        <taxon>Xylariomycetidae</taxon>
        <taxon>Xylariales</taxon>
        <taxon>Hypoxylaceae</taxon>
        <taxon>Hypoxylon</taxon>
    </lineage>
</organism>
<protein>
    <submittedName>
        <fullName evidence="1">Uncharacterized protein</fullName>
    </submittedName>
</protein>
<keyword evidence="2" id="KW-1185">Reference proteome</keyword>
<proteinExistence type="predicted"/>
<accession>A0ACB9Z117</accession>
<comment type="caution">
    <text evidence="1">The sequence shown here is derived from an EMBL/GenBank/DDBJ whole genome shotgun (WGS) entry which is preliminary data.</text>
</comment>
<gene>
    <name evidence="1" type="ORF">F4820DRAFT_311960</name>
</gene>